<dbReference type="SUPFAM" id="SSF52540">
    <property type="entry name" value="P-loop containing nucleoside triphosphate hydrolases"/>
    <property type="match status" value="1"/>
</dbReference>
<name>A0A077UJL6_9STAP</name>
<dbReference type="InterPro" id="IPR050319">
    <property type="entry name" value="ABC_transp_ATP-bind"/>
</dbReference>
<dbReference type="GO" id="GO:0005524">
    <property type="term" value="F:ATP binding"/>
    <property type="evidence" value="ECO:0007669"/>
    <property type="project" value="UniProtKB-KW"/>
</dbReference>
<dbReference type="EMBL" id="CCEH01000014">
    <property type="protein sequence ID" value="CDR28546.1"/>
    <property type="molecule type" value="Genomic_DNA"/>
</dbReference>
<keyword evidence="1" id="KW-0813">Transport</keyword>
<dbReference type="Gene3D" id="3.40.50.300">
    <property type="entry name" value="P-loop containing nucleotide triphosphate hydrolases"/>
    <property type="match status" value="1"/>
</dbReference>
<gene>
    <name evidence="5" type="primary">opp-2F</name>
    <name evidence="5" type="ORF">ERS140147_01681</name>
</gene>
<dbReference type="PANTHER" id="PTHR43776">
    <property type="entry name" value="TRANSPORT ATP-BINDING PROTEIN"/>
    <property type="match status" value="1"/>
</dbReference>
<keyword evidence="5" id="KW-0378">Hydrolase</keyword>
<dbReference type="InterPro" id="IPR003439">
    <property type="entry name" value="ABC_transporter-like_ATP-bd"/>
</dbReference>
<dbReference type="GO" id="GO:0055085">
    <property type="term" value="P:transmembrane transport"/>
    <property type="evidence" value="ECO:0007669"/>
    <property type="project" value="UniProtKB-ARBA"/>
</dbReference>
<dbReference type="GO" id="GO:0016887">
    <property type="term" value="F:ATP hydrolysis activity"/>
    <property type="evidence" value="ECO:0007669"/>
    <property type="project" value="InterPro"/>
</dbReference>
<dbReference type="EC" id="3.6.3.-" evidence="5"/>
<dbReference type="RefSeq" id="WP_047531093.1">
    <property type="nucleotide sequence ID" value="NZ_CCEH01000014.1"/>
</dbReference>
<evidence type="ECO:0000256" key="1">
    <source>
        <dbReference type="ARBA" id="ARBA00022448"/>
    </source>
</evidence>
<keyword evidence="2" id="KW-0547">Nucleotide-binding</keyword>
<dbReference type="PROSITE" id="PS50893">
    <property type="entry name" value="ABC_TRANSPORTER_2"/>
    <property type="match status" value="1"/>
</dbReference>
<dbReference type="InterPro" id="IPR003593">
    <property type="entry name" value="AAA+_ATPase"/>
</dbReference>
<keyword evidence="3 5" id="KW-0067">ATP-binding</keyword>
<evidence type="ECO:0000313" key="5">
    <source>
        <dbReference type="EMBL" id="CDR28546.1"/>
    </source>
</evidence>
<accession>A0A077UJL6</accession>
<proteinExistence type="predicted"/>
<dbReference type="Proteomes" id="UP000044616">
    <property type="component" value="Unassembled WGS sequence"/>
</dbReference>
<dbReference type="CDD" id="cd03257">
    <property type="entry name" value="ABC_NikE_OppD_transporters"/>
    <property type="match status" value="1"/>
</dbReference>
<dbReference type="SMART" id="SM00382">
    <property type="entry name" value="AAA"/>
    <property type="match status" value="1"/>
</dbReference>
<sequence>MIELKHVTFGYNKKQMVLQDINITIPDGENVGILGESGCGKSTLASLVLGLFKPVRGEIYLSDNAVLPIFQHPLTSFNPDWTIETSLKEALYYYRGLTDNTAQNQLLIQHLSTFELNAQLLIKLPSEVSGGQLQRFNVMRSLLVQPRVLICDEITSNLDVIAEQNVINILKAQTITNLNHFIVISHDLSVLQRLVNRIIVLKDGMIVDDFTIEELFNVDRHPYTKELVQAFSY</sequence>
<evidence type="ECO:0000259" key="4">
    <source>
        <dbReference type="PROSITE" id="PS50893"/>
    </source>
</evidence>
<protein>
    <submittedName>
        <fullName evidence="5">ABC-type dipeptide/oligopeptide/nickel transport system, ATP-binding protein</fullName>
        <ecNumber evidence="5">3.6.3.-</ecNumber>
    </submittedName>
</protein>
<dbReference type="Pfam" id="PF00005">
    <property type="entry name" value="ABC_tran"/>
    <property type="match status" value="1"/>
</dbReference>
<evidence type="ECO:0000256" key="2">
    <source>
        <dbReference type="ARBA" id="ARBA00022741"/>
    </source>
</evidence>
<evidence type="ECO:0000313" key="6">
    <source>
        <dbReference type="Proteomes" id="UP000044616"/>
    </source>
</evidence>
<organism evidence="5 6">
    <name type="scientific">Staphylococcus schweitzeri</name>
    <dbReference type="NCBI Taxonomy" id="1654388"/>
    <lineage>
        <taxon>Bacteria</taxon>
        <taxon>Bacillati</taxon>
        <taxon>Bacillota</taxon>
        <taxon>Bacilli</taxon>
        <taxon>Bacillales</taxon>
        <taxon>Staphylococcaceae</taxon>
        <taxon>Staphylococcus</taxon>
    </lineage>
</organism>
<reference evidence="5 6" key="1">
    <citation type="submission" date="2014-05" db="EMBL/GenBank/DDBJ databases">
        <authorList>
            <person name="Aslett A.Martin."/>
            <person name="De Silva Nishadi"/>
        </authorList>
    </citation>
    <scope>NUCLEOTIDE SEQUENCE [LARGE SCALE GENOMIC DNA]</scope>
</reference>
<dbReference type="InterPro" id="IPR027417">
    <property type="entry name" value="P-loop_NTPase"/>
</dbReference>
<evidence type="ECO:0000256" key="3">
    <source>
        <dbReference type="ARBA" id="ARBA00022840"/>
    </source>
</evidence>
<feature type="domain" description="ABC transporter" evidence="4">
    <location>
        <begin position="2"/>
        <end position="228"/>
    </location>
</feature>
<dbReference type="AlphaFoldDB" id="A0A077UJL6"/>